<dbReference type="Pfam" id="PF10961">
    <property type="entry name" value="SelK_SelG"/>
    <property type="match status" value="1"/>
</dbReference>
<keyword evidence="1" id="KW-0472">Membrane</keyword>
<comment type="caution">
    <text evidence="2">The sequence shown here is derived from an EMBL/GenBank/DDBJ whole genome shotgun (WGS) entry which is preliminary data.</text>
</comment>
<dbReference type="EMBL" id="LNIX01000014">
    <property type="protein sequence ID" value="OXA46814.1"/>
    <property type="molecule type" value="Genomic_DNA"/>
</dbReference>
<feature type="transmembrane region" description="Helical" evidence="1">
    <location>
        <begin position="24"/>
        <end position="40"/>
    </location>
</feature>
<dbReference type="InterPro" id="IPR024491">
    <property type="entry name" value="Se_SelK/SelG"/>
</dbReference>
<evidence type="ECO:0000313" key="3">
    <source>
        <dbReference type="Proteomes" id="UP000198287"/>
    </source>
</evidence>
<name>A0A226DPP5_FOLCA</name>
<organism evidence="2 3">
    <name type="scientific">Folsomia candida</name>
    <name type="common">Springtail</name>
    <dbReference type="NCBI Taxonomy" id="158441"/>
    <lineage>
        <taxon>Eukaryota</taxon>
        <taxon>Metazoa</taxon>
        <taxon>Ecdysozoa</taxon>
        <taxon>Arthropoda</taxon>
        <taxon>Hexapoda</taxon>
        <taxon>Collembola</taxon>
        <taxon>Entomobryomorpha</taxon>
        <taxon>Isotomoidea</taxon>
        <taxon>Isotomidae</taxon>
        <taxon>Proisotominae</taxon>
        <taxon>Folsomia</taxon>
    </lineage>
</organism>
<evidence type="ECO:0000313" key="2">
    <source>
        <dbReference type="EMBL" id="OXA46814.1"/>
    </source>
</evidence>
<dbReference type="Proteomes" id="UP000198287">
    <property type="component" value="Unassembled WGS sequence"/>
</dbReference>
<evidence type="ECO:0000256" key="1">
    <source>
        <dbReference type="SAM" id="Phobius"/>
    </source>
</evidence>
<gene>
    <name evidence="2" type="ORF">Fcan01_18497</name>
</gene>
<proteinExistence type="predicted"/>
<keyword evidence="1" id="KW-1133">Transmembrane helix</keyword>
<keyword evidence="3" id="KW-1185">Reference proteome</keyword>
<sequence>MPYVGSDGQLVQTRPFGISSIVEYFWGAINFFIFVAYCTWTTQGHKGDNTAIGKEFQEDDERLEDFDHPGALHHRLVLGADEVKNTYDEESFLFRRPLLLFFHY</sequence>
<dbReference type="AlphaFoldDB" id="A0A226DPP5"/>
<protein>
    <submittedName>
        <fullName evidence="2">Uncharacterized protein</fullName>
    </submittedName>
</protein>
<accession>A0A226DPP5</accession>
<reference evidence="2 3" key="1">
    <citation type="submission" date="2015-12" db="EMBL/GenBank/DDBJ databases">
        <title>The genome of Folsomia candida.</title>
        <authorList>
            <person name="Faddeeva A."/>
            <person name="Derks M.F."/>
            <person name="Anvar Y."/>
            <person name="Smit S."/>
            <person name="Van Straalen N."/>
            <person name="Roelofs D."/>
        </authorList>
    </citation>
    <scope>NUCLEOTIDE SEQUENCE [LARGE SCALE GENOMIC DNA]</scope>
    <source>
        <strain evidence="2 3">VU population</strain>
        <tissue evidence="2">Whole body</tissue>
    </source>
</reference>
<keyword evidence="1" id="KW-0812">Transmembrane</keyword>